<proteinExistence type="predicted"/>
<gene>
    <name evidence="1" type="ORF">RAS12_11410</name>
</gene>
<name>A0ABY9M7I1_9BURK</name>
<accession>A0ABY9M7I1</accession>
<protein>
    <submittedName>
        <fullName evidence="1">Uncharacterized protein</fullName>
    </submittedName>
</protein>
<dbReference type="RefSeq" id="WP_306948406.1">
    <property type="nucleotide sequence ID" value="NZ_CP132976.1"/>
</dbReference>
<dbReference type="Proteomes" id="UP001234798">
    <property type="component" value="Chromosome"/>
</dbReference>
<evidence type="ECO:0000313" key="2">
    <source>
        <dbReference type="Proteomes" id="UP001234798"/>
    </source>
</evidence>
<dbReference type="EMBL" id="CP132976">
    <property type="protein sequence ID" value="WMD22951.1"/>
    <property type="molecule type" value="Genomic_DNA"/>
</dbReference>
<sequence length="199" mass="20930">MPRPKTGAYAFSDREARRNDSQIQTTLIDKGIPFRDIHRSIKRWGERMDDESSISIVLTPVQLAAILQGESVSSETTLSNRLWGGLKLAGGVAEMIGGAALCAVPEPTGATKIGCVVLGGHGIDTASTGLQEVWTGQEIRSLTERGLTELATRLGAEPGSGKTLGMSVELAVPVGFAGAIKAARVTVTSAPCWFEALPN</sequence>
<organism evidence="1 2">
    <name type="scientific">Achromobacter seleniivolatilans</name>
    <dbReference type="NCBI Taxonomy" id="3047478"/>
    <lineage>
        <taxon>Bacteria</taxon>
        <taxon>Pseudomonadati</taxon>
        <taxon>Pseudomonadota</taxon>
        <taxon>Betaproteobacteria</taxon>
        <taxon>Burkholderiales</taxon>
        <taxon>Alcaligenaceae</taxon>
        <taxon>Achromobacter</taxon>
    </lineage>
</organism>
<evidence type="ECO:0000313" key="1">
    <source>
        <dbReference type="EMBL" id="WMD22951.1"/>
    </source>
</evidence>
<keyword evidence="2" id="KW-1185">Reference proteome</keyword>
<reference evidence="1 2" key="1">
    <citation type="submission" date="2023-08" db="EMBL/GenBank/DDBJ databases">
        <title>Achromobacter seleniivolatilans sp. nov., isolated from seleniferous soil.</title>
        <authorList>
            <person name="Zhang S."/>
            <person name="Li K."/>
            <person name="Peng J."/>
            <person name="Zhao Q."/>
            <person name="Wang H."/>
            <person name="Guo Y."/>
        </authorList>
    </citation>
    <scope>NUCLEOTIDE SEQUENCE [LARGE SCALE GENOMIC DNA]</scope>
    <source>
        <strain evidence="1 2">R39</strain>
    </source>
</reference>